<dbReference type="PROSITE" id="PS51059">
    <property type="entry name" value="PARP_CATALYTIC"/>
    <property type="match status" value="1"/>
</dbReference>
<sequence>MADASKNVGVSEYDSYSCGRLEKAFQTNSKEKISFTDKDGKKHSVSVKNMTDDVIDGSNAYSAKVKRIPTESTKLPDRWDPMASGETHKLVDLSSVGSEFMRVEKHFRATSNNLIKSIIKIQRIQNPSLYRQYKVKMLSMESDLPLYGGKKIEMRLWHGTSSDVIPKINSNNFNRSYGGVHGLVYGNGVYFAVNSQYSISGYCTPDVHGRKYIYQARVLVGNAGQGAFGLKEPPLKDPAKGILYDSVVDRLNAPSMYVIFYDYQMYPEYLITFQ</sequence>
<name>T1EDM0_HELRO</name>
<dbReference type="SUPFAM" id="SSF56399">
    <property type="entry name" value="ADP-ribosylation"/>
    <property type="match status" value="1"/>
</dbReference>
<dbReference type="InParanoid" id="T1EDM0"/>
<dbReference type="EC" id="2.4.2.-" evidence="6"/>
<dbReference type="CDD" id="cd01439">
    <property type="entry name" value="TCCD_inducible_PARP_like"/>
    <property type="match status" value="1"/>
</dbReference>
<evidence type="ECO:0000256" key="4">
    <source>
        <dbReference type="ARBA" id="ARBA00023027"/>
    </source>
</evidence>
<organism evidence="9 10">
    <name type="scientific">Helobdella robusta</name>
    <name type="common">Californian leech</name>
    <dbReference type="NCBI Taxonomy" id="6412"/>
    <lineage>
        <taxon>Eukaryota</taxon>
        <taxon>Metazoa</taxon>
        <taxon>Spiralia</taxon>
        <taxon>Lophotrochozoa</taxon>
        <taxon>Annelida</taxon>
        <taxon>Clitellata</taxon>
        <taxon>Hirudinea</taxon>
        <taxon>Rhynchobdellida</taxon>
        <taxon>Glossiphoniidae</taxon>
        <taxon>Helobdella</taxon>
    </lineage>
</organism>
<dbReference type="KEGG" id="hro:HELRODRAFT_104522"/>
<evidence type="ECO:0000256" key="1">
    <source>
        <dbReference type="ARBA" id="ARBA00004123"/>
    </source>
</evidence>
<dbReference type="GeneID" id="20194672"/>
<keyword evidence="4 6" id="KW-0520">NAD</keyword>
<dbReference type="PANTHER" id="PTHR14453">
    <property type="entry name" value="PARP/ZINC FINGER CCCH TYPE DOMAIN CONTAINING PROTEIN"/>
    <property type="match status" value="1"/>
</dbReference>
<gene>
    <name evidence="9" type="primary">20194672</name>
    <name evidence="8" type="ORF">HELRODRAFT_104522</name>
</gene>
<evidence type="ECO:0000313" key="8">
    <source>
        <dbReference type="EMBL" id="ESN90024.1"/>
    </source>
</evidence>
<dbReference type="EnsemblMetazoa" id="HelroT104522">
    <property type="protein sequence ID" value="HelroP104522"/>
    <property type="gene ID" value="HelroG104522"/>
</dbReference>
<dbReference type="AlphaFoldDB" id="T1EDM0"/>
<evidence type="ECO:0000256" key="6">
    <source>
        <dbReference type="RuleBase" id="RU362114"/>
    </source>
</evidence>
<dbReference type="GO" id="GO:0003950">
    <property type="term" value="F:NAD+ poly-ADP-ribosyltransferase activity"/>
    <property type="evidence" value="ECO:0007669"/>
    <property type="project" value="UniProtKB-UniRule"/>
</dbReference>
<proteinExistence type="predicted"/>
<keyword evidence="10" id="KW-1185">Reference proteome</keyword>
<evidence type="ECO:0000313" key="10">
    <source>
        <dbReference type="Proteomes" id="UP000015101"/>
    </source>
</evidence>
<evidence type="ECO:0000256" key="2">
    <source>
        <dbReference type="ARBA" id="ARBA00022676"/>
    </source>
</evidence>
<dbReference type="Pfam" id="PF00644">
    <property type="entry name" value="PARP"/>
    <property type="match status" value="1"/>
</dbReference>
<dbReference type="OrthoDB" id="406099at2759"/>
<protein>
    <recommendedName>
        <fullName evidence="6">Poly [ADP-ribose] polymerase</fullName>
        <shortName evidence="6">PARP</shortName>
        <ecNumber evidence="6">2.4.2.-</ecNumber>
    </recommendedName>
</protein>
<dbReference type="GO" id="GO:0005634">
    <property type="term" value="C:nucleus"/>
    <property type="evidence" value="ECO:0000318"/>
    <property type="project" value="GO_Central"/>
</dbReference>
<keyword evidence="3 6" id="KW-0808">Transferase</keyword>
<dbReference type="EMBL" id="KB097783">
    <property type="protein sequence ID" value="ESN90024.1"/>
    <property type="molecule type" value="Genomic_DNA"/>
</dbReference>
<dbReference type="Gene3D" id="3.90.228.10">
    <property type="match status" value="1"/>
</dbReference>
<evidence type="ECO:0000256" key="3">
    <source>
        <dbReference type="ARBA" id="ARBA00022679"/>
    </source>
</evidence>
<dbReference type="GO" id="GO:0010629">
    <property type="term" value="P:negative regulation of gene expression"/>
    <property type="evidence" value="ECO:0000318"/>
    <property type="project" value="GO_Central"/>
</dbReference>
<dbReference type="eggNOG" id="KOG2633">
    <property type="taxonomic scope" value="Eukaryota"/>
</dbReference>
<dbReference type="HOGENOM" id="CLU_014825_1_0_1"/>
<dbReference type="OMA" id="GSACKEM"/>
<dbReference type="CTD" id="20194672"/>
<dbReference type="InterPro" id="IPR012317">
    <property type="entry name" value="Poly(ADP-ribose)pol_cat_dom"/>
</dbReference>
<dbReference type="InterPro" id="IPR052056">
    <property type="entry name" value="Mono-ARTD/PARP"/>
</dbReference>
<reference evidence="9" key="3">
    <citation type="submission" date="2015-06" db="UniProtKB">
        <authorList>
            <consortium name="EnsemblMetazoa"/>
        </authorList>
    </citation>
    <scope>IDENTIFICATION</scope>
</reference>
<comment type="subcellular location">
    <subcellularLocation>
        <location evidence="1">Nucleus</location>
    </subcellularLocation>
</comment>
<accession>T1EDM0</accession>
<keyword evidence="2 6" id="KW-0328">Glycosyltransferase</keyword>
<reference evidence="8 10" key="2">
    <citation type="journal article" date="2013" name="Nature">
        <title>Insights into bilaterian evolution from three spiralian genomes.</title>
        <authorList>
            <person name="Simakov O."/>
            <person name="Marletaz F."/>
            <person name="Cho S.J."/>
            <person name="Edsinger-Gonzales E."/>
            <person name="Havlak P."/>
            <person name="Hellsten U."/>
            <person name="Kuo D.H."/>
            <person name="Larsson T."/>
            <person name="Lv J."/>
            <person name="Arendt D."/>
            <person name="Savage R."/>
            <person name="Osoegawa K."/>
            <person name="de Jong P."/>
            <person name="Grimwood J."/>
            <person name="Chapman J.A."/>
            <person name="Shapiro H."/>
            <person name="Aerts A."/>
            <person name="Otillar R.P."/>
            <person name="Terry A.Y."/>
            <person name="Boore J.L."/>
            <person name="Grigoriev I.V."/>
            <person name="Lindberg D.R."/>
            <person name="Seaver E.C."/>
            <person name="Weisblat D.A."/>
            <person name="Putnam N.H."/>
            <person name="Rokhsar D.S."/>
        </authorList>
    </citation>
    <scope>NUCLEOTIDE SEQUENCE</scope>
</reference>
<dbReference type="STRING" id="6412.T1EDM0"/>
<dbReference type="GO" id="GO:0005737">
    <property type="term" value="C:cytoplasm"/>
    <property type="evidence" value="ECO:0000318"/>
    <property type="project" value="GO_Central"/>
</dbReference>
<feature type="domain" description="PARP catalytic" evidence="7">
    <location>
        <begin position="75"/>
        <end position="274"/>
    </location>
</feature>
<keyword evidence="5" id="KW-0539">Nucleus</keyword>
<dbReference type="RefSeq" id="XP_009031892.1">
    <property type="nucleotide sequence ID" value="XM_009033644.1"/>
</dbReference>
<dbReference type="GO" id="GO:0003714">
    <property type="term" value="F:transcription corepressor activity"/>
    <property type="evidence" value="ECO:0000318"/>
    <property type="project" value="GO_Central"/>
</dbReference>
<evidence type="ECO:0000259" key="7">
    <source>
        <dbReference type="PROSITE" id="PS51059"/>
    </source>
</evidence>
<evidence type="ECO:0000256" key="5">
    <source>
        <dbReference type="ARBA" id="ARBA00023242"/>
    </source>
</evidence>
<dbReference type="PANTHER" id="PTHR14453:SF67">
    <property type="entry name" value="POLY [ADP-RIBOSE] POLYMERASE"/>
    <property type="match status" value="1"/>
</dbReference>
<reference evidence="10" key="1">
    <citation type="submission" date="2012-12" db="EMBL/GenBank/DDBJ databases">
        <authorList>
            <person name="Hellsten U."/>
            <person name="Grimwood J."/>
            <person name="Chapman J.A."/>
            <person name="Shapiro H."/>
            <person name="Aerts A."/>
            <person name="Otillar R.P."/>
            <person name="Terry A.Y."/>
            <person name="Boore J.L."/>
            <person name="Simakov O."/>
            <person name="Marletaz F."/>
            <person name="Cho S.-J."/>
            <person name="Edsinger-Gonzales E."/>
            <person name="Havlak P."/>
            <person name="Kuo D.-H."/>
            <person name="Larsson T."/>
            <person name="Lv J."/>
            <person name="Arendt D."/>
            <person name="Savage R."/>
            <person name="Osoegawa K."/>
            <person name="de Jong P."/>
            <person name="Lindberg D.R."/>
            <person name="Seaver E.C."/>
            <person name="Weisblat D.A."/>
            <person name="Putnam N.H."/>
            <person name="Grigoriev I.V."/>
            <person name="Rokhsar D.S."/>
        </authorList>
    </citation>
    <scope>NUCLEOTIDE SEQUENCE</scope>
</reference>
<dbReference type="Proteomes" id="UP000015101">
    <property type="component" value="Unassembled WGS sequence"/>
</dbReference>
<evidence type="ECO:0000313" key="9">
    <source>
        <dbReference type="EnsemblMetazoa" id="HelroP104522"/>
    </source>
</evidence>
<dbReference type="EMBL" id="AMQM01008471">
    <property type="status" value="NOT_ANNOTATED_CDS"/>
    <property type="molecule type" value="Genomic_DNA"/>
</dbReference>